<name>A0ABS7PXQ5_9SPHN</name>
<dbReference type="RefSeq" id="WP_222993477.1">
    <property type="nucleotide sequence ID" value="NZ_JAINVV010000014.1"/>
</dbReference>
<proteinExistence type="predicted"/>
<keyword evidence="2" id="KW-1185">Reference proteome</keyword>
<sequence length="108" mass="12274">MTAAFYAWCVIATDSGYEARELPYEKLDAPNVLAIHPDRNSADNAVNRAILMREQVDEQWRPQFDREQKVRAELPAGAIAERLASIEYETTLRNKLSASIREIAQPRA</sequence>
<accession>A0ABS7PXQ5</accession>
<evidence type="ECO:0000313" key="2">
    <source>
        <dbReference type="Proteomes" id="UP000706039"/>
    </source>
</evidence>
<evidence type="ECO:0000313" key="1">
    <source>
        <dbReference type="EMBL" id="MBY8826133.1"/>
    </source>
</evidence>
<organism evidence="1 2">
    <name type="scientific">Sphingomonas colocasiae</name>
    <dbReference type="NCBI Taxonomy" id="1848973"/>
    <lineage>
        <taxon>Bacteria</taxon>
        <taxon>Pseudomonadati</taxon>
        <taxon>Pseudomonadota</taxon>
        <taxon>Alphaproteobacteria</taxon>
        <taxon>Sphingomonadales</taxon>
        <taxon>Sphingomonadaceae</taxon>
        <taxon>Sphingomonas</taxon>
    </lineage>
</organism>
<dbReference type="EMBL" id="JAINVV010000014">
    <property type="protein sequence ID" value="MBY8826133.1"/>
    <property type="molecule type" value="Genomic_DNA"/>
</dbReference>
<protein>
    <submittedName>
        <fullName evidence="1">Uncharacterized protein</fullName>
    </submittedName>
</protein>
<reference evidence="1 2" key="1">
    <citation type="submission" date="2021-08" db="EMBL/GenBank/DDBJ databases">
        <authorList>
            <person name="Tuo L."/>
        </authorList>
    </citation>
    <scope>NUCLEOTIDE SEQUENCE [LARGE SCALE GENOMIC DNA]</scope>
    <source>
        <strain evidence="1 2">JCM 31229</strain>
    </source>
</reference>
<comment type="caution">
    <text evidence="1">The sequence shown here is derived from an EMBL/GenBank/DDBJ whole genome shotgun (WGS) entry which is preliminary data.</text>
</comment>
<dbReference type="Proteomes" id="UP000706039">
    <property type="component" value="Unassembled WGS sequence"/>
</dbReference>
<gene>
    <name evidence="1" type="ORF">K7G82_27780</name>
</gene>